<dbReference type="EMBL" id="NXNI01000001">
    <property type="protein sequence ID" value="PCR91251.1"/>
    <property type="molecule type" value="Genomic_DNA"/>
</dbReference>
<dbReference type="OrthoDB" id="206221at2157"/>
<keyword evidence="4" id="KW-1185">Reference proteome</keyword>
<gene>
    <name evidence="3" type="ORF">CP557_12380</name>
</gene>
<dbReference type="AlphaFoldDB" id="A0A2A5QWP0"/>
<dbReference type="RefSeq" id="WP_097380194.1">
    <property type="nucleotide sequence ID" value="NZ_NXNI01000001.1"/>
</dbReference>
<evidence type="ECO:0000256" key="1">
    <source>
        <dbReference type="SAM" id="MobiDB-lite"/>
    </source>
</evidence>
<comment type="caution">
    <text evidence="3">The sequence shown here is derived from an EMBL/GenBank/DDBJ whole genome shotgun (WGS) entry which is preliminary data.</text>
</comment>
<evidence type="ECO:0000259" key="2">
    <source>
        <dbReference type="Pfam" id="PF26255"/>
    </source>
</evidence>
<sequence length="535" mass="57299">MSAQSPQPTVGQRVGVVLLAALLVGSLVAPIAATGTVAAQNSTDSENECMYDRMNWWIFTCTDENPDQISLDQSASAVEAQIHHDSVATKASYESTDTIISNYVEDTGSIASIEARAEFADAYENGTDPAVADSKAQQAISDYYALKQINLLEDVSVHSKAIADRAETARAHPNVNDKFVHGADDGATVSDNPVENGTVTKTATLTNGSTHTYVIPNFTESSSVNITEDPVSTQSDGTVTHFDTVGGTYEWPGTVHLLNTGDLDSKMVYDYRLVRDRFDELADQSSTLTSNYPDGSAQDFYAKLDSGELSTEDLRGIEGTVRDKSGDADISDQRYQWALRSMFDMDRGSLNTTVVAHYDGATERDRNVSDNGTFQGFEYSSHVNTTYEGMLFADETPPGGFQTGESYDVGALNGTPVMTTPVNGTVQDVHLYQGTLTIQKMTDGDGNEINSTDWDSGADYQTFNATEYTQTMDDAQREQSNIIDTYGGSDGGAGIGWPDLGDGASQQTAAALVVAVVIVAILASLVSDIVDSLGP</sequence>
<name>A0A2A5QWP0_9EURY</name>
<feature type="region of interest" description="Disordered" evidence="1">
    <location>
        <begin position="176"/>
        <end position="197"/>
    </location>
</feature>
<organism evidence="3 4">
    <name type="scientific">Natrinema ejinorense</name>
    <dbReference type="NCBI Taxonomy" id="373386"/>
    <lineage>
        <taxon>Archaea</taxon>
        <taxon>Methanobacteriati</taxon>
        <taxon>Methanobacteriota</taxon>
        <taxon>Stenosarchaea group</taxon>
        <taxon>Halobacteria</taxon>
        <taxon>Halobacteriales</taxon>
        <taxon>Natrialbaceae</taxon>
        <taxon>Natrinema</taxon>
    </lineage>
</organism>
<evidence type="ECO:0000313" key="3">
    <source>
        <dbReference type="EMBL" id="PCR91251.1"/>
    </source>
</evidence>
<feature type="domain" description="Envelope protein N-terminal" evidence="2">
    <location>
        <begin position="61"/>
        <end position="342"/>
    </location>
</feature>
<proteinExistence type="predicted"/>
<accession>A0A2A5QWP0</accession>
<dbReference type="Proteomes" id="UP000219689">
    <property type="component" value="Unassembled WGS sequence"/>
</dbReference>
<protein>
    <recommendedName>
        <fullName evidence="2">Envelope protein N-terminal domain-containing protein</fullName>
    </recommendedName>
</protein>
<dbReference type="Pfam" id="PF26255">
    <property type="entry name" value="Viral_env_HRPV"/>
    <property type="match status" value="1"/>
</dbReference>
<dbReference type="InterPro" id="IPR058677">
    <property type="entry name" value="ORF4_N"/>
</dbReference>
<reference evidence="3 4" key="1">
    <citation type="submission" date="2017-09" db="EMBL/GenBank/DDBJ databases">
        <title>Genome sequences of Natrinema ejinorence JCM 13890T.</title>
        <authorList>
            <person name="Roh S.W."/>
            <person name="Kim Y.B."/>
            <person name="Kim J.Y."/>
        </authorList>
    </citation>
    <scope>NUCLEOTIDE SEQUENCE [LARGE SCALE GENOMIC DNA]</scope>
    <source>
        <strain evidence="3 4">JCM 13890</strain>
    </source>
</reference>
<evidence type="ECO:0000313" key="4">
    <source>
        <dbReference type="Proteomes" id="UP000219689"/>
    </source>
</evidence>